<proteinExistence type="predicted"/>
<dbReference type="KEGG" id="sog:RA178_03565"/>
<reference evidence="1" key="1">
    <citation type="submission" date="2023-08" db="EMBL/GenBank/DDBJ databases">
        <title>Complete genome sequence of Shewanella oncorhynchi Z-P2, a siderophore putrebactin-producing bacterium.</title>
        <authorList>
            <person name="Zhang Y."/>
        </authorList>
    </citation>
    <scope>NUCLEOTIDE SEQUENCE</scope>
    <source>
        <strain evidence="1">Z-P2</strain>
    </source>
</reference>
<gene>
    <name evidence="1" type="ORF">RA178_03565</name>
</gene>
<dbReference type="GeneID" id="301338231"/>
<dbReference type="Proteomes" id="UP001236800">
    <property type="component" value="Chromosome"/>
</dbReference>
<dbReference type="EMBL" id="CP132914">
    <property type="protein sequence ID" value="WMB73715.1"/>
    <property type="molecule type" value="Genomic_DNA"/>
</dbReference>
<dbReference type="RefSeq" id="WP_105251424.1">
    <property type="nucleotide sequence ID" value="NZ_CP132914.1"/>
</dbReference>
<accession>A0AA50KES3</accession>
<dbReference type="AlphaFoldDB" id="A0AA50KES3"/>
<evidence type="ECO:0000313" key="1">
    <source>
        <dbReference type="EMBL" id="WMB73715.1"/>
    </source>
</evidence>
<name>A0AA50KES3_9GAMM</name>
<protein>
    <submittedName>
        <fullName evidence="1">Uncharacterized protein</fullName>
    </submittedName>
</protein>
<sequence length="101" mass="11551">MFAKRFLDENYDCAEYLSRYEGGHYDEQSFLQLVLPLTDVTISNEHQHLVIGHAGADGIEFCYRIHKPGVWAFYPIEGRFQKVATNIGQLVEGWSNGTIKV</sequence>
<organism evidence="1">
    <name type="scientific">Shewanella oncorhynchi</name>
    <dbReference type="NCBI Taxonomy" id="2726434"/>
    <lineage>
        <taxon>Bacteria</taxon>
        <taxon>Pseudomonadati</taxon>
        <taxon>Pseudomonadota</taxon>
        <taxon>Gammaproteobacteria</taxon>
        <taxon>Alteromonadales</taxon>
        <taxon>Shewanellaceae</taxon>
        <taxon>Shewanella</taxon>
    </lineage>
</organism>